<dbReference type="PANTHER" id="PTHR43777">
    <property type="entry name" value="MOLYBDENUM COFACTOR CYTIDYLYLTRANSFERASE"/>
    <property type="match status" value="1"/>
</dbReference>
<organism evidence="3 4">
    <name type="scientific">Pseudomonas eucalypticola</name>
    <dbReference type="NCBI Taxonomy" id="2599595"/>
    <lineage>
        <taxon>Bacteria</taxon>
        <taxon>Pseudomonadati</taxon>
        <taxon>Pseudomonadota</taxon>
        <taxon>Gammaproteobacteria</taxon>
        <taxon>Pseudomonadales</taxon>
        <taxon>Pseudomonadaceae</taxon>
        <taxon>Pseudomonas</taxon>
    </lineage>
</organism>
<evidence type="ECO:0000313" key="3">
    <source>
        <dbReference type="EMBL" id="QKZ06071.1"/>
    </source>
</evidence>
<dbReference type="KEGG" id="pez:HWQ56_20720"/>
<dbReference type="InterPro" id="IPR029044">
    <property type="entry name" value="Nucleotide-diphossugar_trans"/>
</dbReference>
<evidence type="ECO:0000256" key="1">
    <source>
        <dbReference type="ARBA" id="ARBA00022842"/>
    </source>
</evidence>
<evidence type="ECO:0000313" key="4">
    <source>
        <dbReference type="Proteomes" id="UP000509568"/>
    </source>
</evidence>
<dbReference type="SUPFAM" id="SSF53448">
    <property type="entry name" value="Nucleotide-diphospho-sugar transferases"/>
    <property type="match status" value="1"/>
</dbReference>
<dbReference type="Proteomes" id="UP000509568">
    <property type="component" value="Chromosome"/>
</dbReference>
<dbReference type="PANTHER" id="PTHR43777:SF1">
    <property type="entry name" value="MOLYBDENUM COFACTOR CYTIDYLYLTRANSFERASE"/>
    <property type="match status" value="1"/>
</dbReference>
<keyword evidence="1" id="KW-0460">Magnesium</keyword>
<accession>A0A7D5HZ02</accession>
<sequence>MQPCVVVLAAGLGARFQAQAGAGQQKLLAPCAGLEGVERPVLEHTLRNLEGLSAHRLLVTRPERHEIIALGHQYGFTVVLAQSPGLGDSLAAGVAFMPEATGWLVVLGDMPFIRPQTCGAVLSLLDDECICVPVAGQGYGHPVAFGRAFAAPLMALTGDQGARRLFAGAHVIEVPVDDPGIYRDIDLPQDL</sequence>
<keyword evidence="3" id="KW-0808">Transferase</keyword>
<evidence type="ECO:0000259" key="2">
    <source>
        <dbReference type="Pfam" id="PF12804"/>
    </source>
</evidence>
<dbReference type="Pfam" id="PF12804">
    <property type="entry name" value="NTP_transf_3"/>
    <property type="match status" value="1"/>
</dbReference>
<dbReference type="CDD" id="cd04182">
    <property type="entry name" value="GT_2_like_f"/>
    <property type="match status" value="1"/>
</dbReference>
<proteinExistence type="predicted"/>
<dbReference type="EMBL" id="CP056030">
    <property type="protein sequence ID" value="QKZ06071.1"/>
    <property type="molecule type" value="Genomic_DNA"/>
</dbReference>
<dbReference type="GO" id="GO:0016779">
    <property type="term" value="F:nucleotidyltransferase activity"/>
    <property type="evidence" value="ECO:0007669"/>
    <property type="project" value="UniProtKB-ARBA"/>
</dbReference>
<dbReference type="AlphaFoldDB" id="A0A7D5HZ02"/>
<protein>
    <submittedName>
        <fullName evidence="3">Nucleotidyltransferase family protein</fullName>
    </submittedName>
</protein>
<dbReference type="RefSeq" id="WP_176571667.1">
    <property type="nucleotide sequence ID" value="NZ_CP056030.1"/>
</dbReference>
<name>A0A7D5HZ02_9PSED</name>
<gene>
    <name evidence="3" type="ORF">HWQ56_20720</name>
</gene>
<dbReference type="Gene3D" id="3.90.550.10">
    <property type="entry name" value="Spore Coat Polysaccharide Biosynthesis Protein SpsA, Chain A"/>
    <property type="match status" value="1"/>
</dbReference>
<dbReference type="InterPro" id="IPR025877">
    <property type="entry name" value="MobA-like_NTP_Trfase"/>
</dbReference>
<keyword evidence="4" id="KW-1185">Reference proteome</keyword>
<feature type="domain" description="MobA-like NTP transferase" evidence="2">
    <location>
        <begin position="5"/>
        <end position="167"/>
    </location>
</feature>
<reference evidence="3 4" key="1">
    <citation type="submission" date="2020-06" db="EMBL/GenBank/DDBJ databases">
        <title>Pseudomonas eucalypticola sp. nov., an endophyte of Eucalyptus dunnii leaves with biocontrol ability of eucalyptus leaf blight.</title>
        <authorList>
            <person name="Liu Y."/>
            <person name="Song Z."/>
            <person name="Zeng H."/>
            <person name="Lu M."/>
            <person name="Wang X."/>
            <person name="Lian X."/>
            <person name="Zhang Q."/>
        </authorList>
    </citation>
    <scope>NUCLEOTIDE SEQUENCE [LARGE SCALE GENOMIC DNA]</scope>
    <source>
        <strain evidence="3 4">NP-1</strain>
    </source>
</reference>